<reference evidence="1 2" key="1">
    <citation type="submission" date="2023-10" db="EMBL/GenBank/DDBJ databases">
        <title>Bacteria for the degradation of biodegradable plastic PBAT(Polybutylene adipate terephthalate).</title>
        <authorList>
            <person name="Weon H.-Y."/>
            <person name="Yeon J."/>
        </authorList>
    </citation>
    <scope>NUCLEOTIDE SEQUENCE [LARGE SCALE GENOMIC DNA]</scope>
    <source>
        <strain evidence="1 2">SBD 7-3</strain>
    </source>
</reference>
<gene>
    <name evidence="1" type="ORF">RXV79_21420</name>
</gene>
<protein>
    <submittedName>
        <fullName evidence="1">PP0621 family protein</fullName>
    </submittedName>
</protein>
<sequence length="80" mass="8761">MKFILLLAVVLGTIWLMRSLRKPKLPPRPDAAPPPPAIPEDMVSCAQCGVHLPRSESLPGRGGVFCSEAHRSLFERSRGD</sequence>
<proteinExistence type="predicted"/>
<evidence type="ECO:0000313" key="2">
    <source>
        <dbReference type="Proteomes" id="UP001303946"/>
    </source>
</evidence>
<accession>A0ABZ0CSH5</accession>
<dbReference type="EMBL" id="CP136336">
    <property type="protein sequence ID" value="WOB07461.1"/>
    <property type="molecule type" value="Genomic_DNA"/>
</dbReference>
<dbReference type="InterPro" id="IPR049708">
    <property type="entry name" value="PP0621-like"/>
</dbReference>
<dbReference type="NCBIfam" id="NF041023">
    <property type="entry name" value="PP0621_fam"/>
    <property type="match status" value="1"/>
</dbReference>
<dbReference type="RefSeq" id="WP_296727662.1">
    <property type="nucleotide sequence ID" value="NZ_CP136336.1"/>
</dbReference>
<dbReference type="Proteomes" id="UP001303946">
    <property type="component" value="Chromosome"/>
</dbReference>
<keyword evidence="2" id="KW-1185">Reference proteome</keyword>
<organism evidence="1 2">
    <name type="scientific">Piscinibacter gummiphilus</name>
    <dbReference type="NCBI Taxonomy" id="946333"/>
    <lineage>
        <taxon>Bacteria</taxon>
        <taxon>Pseudomonadati</taxon>
        <taxon>Pseudomonadota</taxon>
        <taxon>Betaproteobacteria</taxon>
        <taxon>Burkholderiales</taxon>
        <taxon>Sphaerotilaceae</taxon>
        <taxon>Piscinibacter</taxon>
    </lineage>
</organism>
<name>A0ABZ0CSH5_9BURK</name>
<evidence type="ECO:0000313" key="1">
    <source>
        <dbReference type="EMBL" id="WOB07461.1"/>
    </source>
</evidence>